<keyword evidence="3" id="KW-1185">Reference proteome</keyword>
<evidence type="ECO:0000256" key="1">
    <source>
        <dbReference type="SAM" id="MobiDB-lite"/>
    </source>
</evidence>
<feature type="compositionally biased region" description="Basic residues" evidence="1">
    <location>
        <begin position="427"/>
        <end position="440"/>
    </location>
</feature>
<accession>A0A8H6Y943</accession>
<organism evidence="2 3">
    <name type="scientific">Mycena sanguinolenta</name>
    <dbReference type="NCBI Taxonomy" id="230812"/>
    <lineage>
        <taxon>Eukaryota</taxon>
        <taxon>Fungi</taxon>
        <taxon>Dikarya</taxon>
        <taxon>Basidiomycota</taxon>
        <taxon>Agaricomycotina</taxon>
        <taxon>Agaricomycetes</taxon>
        <taxon>Agaricomycetidae</taxon>
        <taxon>Agaricales</taxon>
        <taxon>Marasmiineae</taxon>
        <taxon>Mycenaceae</taxon>
        <taxon>Mycena</taxon>
    </lineage>
</organism>
<evidence type="ECO:0000313" key="2">
    <source>
        <dbReference type="EMBL" id="KAF7354887.1"/>
    </source>
</evidence>
<feature type="region of interest" description="Disordered" evidence="1">
    <location>
        <begin position="426"/>
        <end position="457"/>
    </location>
</feature>
<protein>
    <submittedName>
        <fullName evidence="2">Uncharacterized protein</fullName>
    </submittedName>
</protein>
<sequence length="457" mass="53365">MTSSLRYWKKNNLTYVLHIPPHPIPKSPQASPSKTHVPLRPVSPLQNRTDIVVDHTKWGKILGRIGSESIHIPKVLSKADVHTLTAYIAYLTSSGHPREVKELLWALFPELNTSKYPSNSEEHSHRALGRKGLLTTYRRAIFLGPVFLSAVLNALYKSNQPILADRIWTLAKKAERLSWARKLLPNVKPWIMGPHAYTVMINCYSSLARRQYWRMVLRPQRLNYRTAIASVWGTLRYKCQILPRPLPSHQVMELMHDLMRHAALVVFRRFMNLRHDYAEIPEMRRWLAEKDIPKPDARFFNAALRAFRPRTPPMRKSWYRRQLRDAKFNLDFKGVLPNSNDGWNGSLHEVAKNMIHAGFPLPPGLQPLFVGRLRGFDLPVVHGPDRGPFAYRPQKIHPWLRYRLHTPKEKGLPVSRAYPQFREVLAQRRRHRRSRKRQRNRRAEQDAQRVAPKVLSL</sequence>
<dbReference type="EMBL" id="JACAZH010000011">
    <property type="protein sequence ID" value="KAF7354887.1"/>
    <property type="molecule type" value="Genomic_DNA"/>
</dbReference>
<comment type="caution">
    <text evidence="2">The sequence shown here is derived from an EMBL/GenBank/DDBJ whole genome shotgun (WGS) entry which is preliminary data.</text>
</comment>
<name>A0A8H6Y943_9AGAR</name>
<dbReference type="AlphaFoldDB" id="A0A8H6Y943"/>
<reference evidence="2" key="1">
    <citation type="submission" date="2020-05" db="EMBL/GenBank/DDBJ databases">
        <title>Mycena genomes resolve the evolution of fungal bioluminescence.</title>
        <authorList>
            <person name="Tsai I.J."/>
        </authorList>
    </citation>
    <scope>NUCLEOTIDE SEQUENCE</scope>
    <source>
        <strain evidence="2">160909Yilan</strain>
    </source>
</reference>
<gene>
    <name evidence="2" type="ORF">MSAN_01403200</name>
</gene>
<dbReference type="Proteomes" id="UP000623467">
    <property type="component" value="Unassembled WGS sequence"/>
</dbReference>
<dbReference type="OrthoDB" id="2554293at2759"/>
<evidence type="ECO:0000313" key="3">
    <source>
        <dbReference type="Proteomes" id="UP000623467"/>
    </source>
</evidence>
<proteinExistence type="predicted"/>